<dbReference type="OrthoDB" id="5420774at2"/>
<keyword evidence="2" id="KW-1185">Reference proteome</keyword>
<dbReference type="AlphaFoldDB" id="A0A1M6GXN5"/>
<accession>A0A1M6GXN5</accession>
<evidence type="ECO:0000313" key="1">
    <source>
        <dbReference type="EMBL" id="SHJ14670.1"/>
    </source>
</evidence>
<protein>
    <submittedName>
        <fullName evidence="1">Uncharacterized protein</fullName>
    </submittedName>
</protein>
<dbReference type="STRING" id="1121393.SAMN02745216_01137"/>
<dbReference type="EMBL" id="FQZU01000004">
    <property type="protein sequence ID" value="SHJ14670.1"/>
    <property type="molecule type" value="Genomic_DNA"/>
</dbReference>
<organism evidence="1 2">
    <name type="scientific">Desulfatibacillum alkenivorans DSM 16219</name>
    <dbReference type="NCBI Taxonomy" id="1121393"/>
    <lineage>
        <taxon>Bacteria</taxon>
        <taxon>Pseudomonadati</taxon>
        <taxon>Thermodesulfobacteriota</taxon>
        <taxon>Desulfobacteria</taxon>
        <taxon>Desulfobacterales</taxon>
        <taxon>Desulfatibacillaceae</taxon>
        <taxon>Desulfatibacillum</taxon>
    </lineage>
</organism>
<name>A0A1M6GXN5_9BACT</name>
<sequence>MDRNSPYYKAHLVVAAARIADHKFGVPPTVSQISEVTGYSAEEVQNICNNLGRMGVLKNVLAGDVERIYIKDPAPLEDLPKAAQGNDMEAEVEKFAKKQAERMANISVQAKDEKQRKKDLFAALEKELKGKVGESKS</sequence>
<gene>
    <name evidence="1" type="ORF">SAMN02745216_01137</name>
</gene>
<proteinExistence type="predicted"/>
<dbReference type="Proteomes" id="UP000183994">
    <property type="component" value="Unassembled WGS sequence"/>
</dbReference>
<reference evidence="2" key="1">
    <citation type="submission" date="2016-11" db="EMBL/GenBank/DDBJ databases">
        <authorList>
            <person name="Varghese N."/>
            <person name="Submissions S."/>
        </authorList>
    </citation>
    <scope>NUCLEOTIDE SEQUENCE [LARGE SCALE GENOMIC DNA]</scope>
    <source>
        <strain evidence="2">DSM 16219</strain>
    </source>
</reference>
<dbReference type="RefSeq" id="WP_073473828.1">
    <property type="nucleotide sequence ID" value="NZ_FQZU01000004.1"/>
</dbReference>
<evidence type="ECO:0000313" key="2">
    <source>
        <dbReference type="Proteomes" id="UP000183994"/>
    </source>
</evidence>